<dbReference type="EMBL" id="FQXG01000008">
    <property type="protein sequence ID" value="SHI15966.1"/>
    <property type="molecule type" value="Genomic_DNA"/>
</dbReference>
<evidence type="ECO:0000313" key="3">
    <source>
        <dbReference type="Proteomes" id="UP000184268"/>
    </source>
</evidence>
<organism evidence="2 3">
    <name type="scientific">Ferrimonas marina</name>
    <dbReference type="NCBI Taxonomy" id="299255"/>
    <lineage>
        <taxon>Bacteria</taxon>
        <taxon>Pseudomonadati</taxon>
        <taxon>Pseudomonadota</taxon>
        <taxon>Gammaproteobacteria</taxon>
        <taxon>Alteromonadales</taxon>
        <taxon>Ferrimonadaceae</taxon>
        <taxon>Ferrimonas</taxon>
    </lineage>
</organism>
<keyword evidence="1" id="KW-1133">Transmembrane helix</keyword>
<gene>
    <name evidence="2" type="ORF">SAMN02745129_4511</name>
</gene>
<evidence type="ECO:0000256" key="1">
    <source>
        <dbReference type="SAM" id="Phobius"/>
    </source>
</evidence>
<dbReference type="RefSeq" id="WP_067664787.1">
    <property type="nucleotide sequence ID" value="NZ_FQXG01000008.1"/>
</dbReference>
<keyword evidence="3" id="KW-1185">Reference proteome</keyword>
<keyword evidence="1" id="KW-0812">Transmembrane</keyword>
<protein>
    <submittedName>
        <fullName evidence="2">Uncharacterized protein</fullName>
    </submittedName>
</protein>
<keyword evidence="1" id="KW-0472">Membrane</keyword>
<evidence type="ECO:0000313" key="2">
    <source>
        <dbReference type="EMBL" id="SHI15966.1"/>
    </source>
</evidence>
<feature type="transmembrane region" description="Helical" evidence="1">
    <location>
        <begin position="58"/>
        <end position="78"/>
    </location>
</feature>
<sequence length="150" mass="17296">MTPEEQQKYFVLAERHHRLDRLYRGSQIGANKKFDRLCSIGFTLGGMAAVYVGRDNAAMTILFCALLVMAVLLGLALFRRVISHAKRPLNEELYIGYRMASDQGWQAGMDGIPERDCPYLESKTEQAEFARRWKVSHRRADQRRMESRLA</sequence>
<dbReference type="STRING" id="299255.SAMN02745129_4511"/>
<dbReference type="AlphaFoldDB" id="A0A1M5YV55"/>
<reference evidence="2 3" key="1">
    <citation type="submission" date="2016-11" db="EMBL/GenBank/DDBJ databases">
        <authorList>
            <person name="Jaros S."/>
            <person name="Januszkiewicz K."/>
            <person name="Wedrychowicz H."/>
        </authorList>
    </citation>
    <scope>NUCLEOTIDE SEQUENCE [LARGE SCALE GENOMIC DNA]</scope>
    <source>
        <strain evidence="2 3">DSM 16917</strain>
    </source>
</reference>
<accession>A0A1M5YV55</accession>
<proteinExistence type="predicted"/>
<dbReference type="Proteomes" id="UP000184268">
    <property type="component" value="Unassembled WGS sequence"/>
</dbReference>
<name>A0A1M5YV55_9GAMM</name>